<feature type="binding site" evidence="10">
    <location>
        <position position="54"/>
    </location>
    <ligand>
        <name>Na(+)</name>
        <dbReference type="ChEBI" id="CHEBI:29101"/>
        <note>structural</note>
    </ligand>
</feature>
<organism evidence="11 12">
    <name type="scientific">Microbacterium suwonense</name>
    <dbReference type="NCBI Taxonomy" id="683047"/>
    <lineage>
        <taxon>Bacteria</taxon>
        <taxon>Bacillati</taxon>
        <taxon>Actinomycetota</taxon>
        <taxon>Actinomycetes</taxon>
        <taxon>Micrococcales</taxon>
        <taxon>Microbacteriaceae</taxon>
        <taxon>Microbacterium</taxon>
    </lineage>
</organism>
<dbReference type="EMBL" id="AP027728">
    <property type="protein sequence ID" value="BDZ39662.1"/>
    <property type="molecule type" value="Genomic_DNA"/>
</dbReference>
<comment type="similarity">
    <text evidence="7 10">Belongs to the fluoride channel Fluc/FEX (TC 1.A.43) family.</text>
</comment>
<keyword evidence="6 10" id="KW-0407">Ion channel</keyword>
<evidence type="ECO:0000256" key="6">
    <source>
        <dbReference type="ARBA" id="ARBA00023303"/>
    </source>
</evidence>
<feature type="transmembrane region" description="Helical" evidence="10">
    <location>
        <begin position="74"/>
        <end position="95"/>
    </location>
</feature>
<evidence type="ECO:0000256" key="4">
    <source>
        <dbReference type="ARBA" id="ARBA00022989"/>
    </source>
</evidence>
<comment type="function">
    <text evidence="9 10">Fluoride-specific ion channel. Important for reducing fluoride concentration in the cell, thus reducing its toxicity.</text>
</comment>
<dbReference type="Pfam" id="PF02537">
    <property type="entry name" value="CRCB"/>
    <property type="match status" value="1"/>
</dbReference>
<keyword evidence="4 10" id="KW-1133">Transmembrane helix</keyword>
<accession>A0ABN6X6K2</accession>
<evidence type="ECO:0000256" key="5">
    <source>
        <dbReference type="ARBA" id="ARBA00023136"/>
    </source>
</evidence>
<gene>
    <name evidence="10" type="primary">fluC</name>
    <name evidence="10" type="synonym">crcB</name>
    <name evidence="11" type="ORF">GCM10025863_22760</name>
</gene>
<comment type="catalytic activity">
    <reaction evidence="8">
        <text>fluoride(in) = fluoride(out)</text>
        <dbReference type="Rhea" id="RHEA:76159"/>
        <dbReference type="ChEBI" id="CHEBI:17051"/>
    </reaction>
    <physiologicalReaction direction="left-to-right" evidence="8">
        <dbReference type="Rhea" id="RHEA:76160"/>
    </physiologicalReaction>
</comment>
<dbReference type="InterPro" id="IPR003691">
    <property type="entry name" value="FluC"/>
</dbReference>
<evidence type="ECO:0000256" key="9">
    <source>
        <dbReference type="ARBA" id="ARBA00049940"/>
    </source>
</evidence>
<evidence type="ECO:0000256" key="1">
    <source>
        <dbReference type="ARBA" id="ARBA00004651"/>
    </source>
</evidence>
<evidence type="ECO:0000256" key="7">
    <source>
        <dbReference type="ARBA" id="ARBA00035120"/>
    </source>
</evidence>
<keyword evidence="5 10" id="KW-0472">Membrane</keyword>
<evidence type="ECO:0000256" key="3">
    <source>
        <dbReference type="ARBA" id="ARBA00022692"/>
    </source>
</evidence>
<feature type="binding site" evidence="10">
    <location>
        <position position="57"/>
    </location>
    <ligand>
        <name>Na(+)</name>
        <dbReference type="ChEBI" id="CHEBI:29101"/>
        <note>structural</note>
    </ligand>
</feature>
<keyword evidence="10" id="KW-0406">Ion transport</keyword>
<reference evidence="12" key="1">
    <citation type="journal article" date="2019" name="Int. J. Syst. Evol. Microbiol.">
        <title>The Global Catalogue of Microorganisms (GCM) 10K type strain sequencing project: providing services to taxonomists for standard genome sequencing and annotation.</title>
        <authorList>
            <consortium name="The Broad Institute Genomics Platform"/>
            <consortium name="The Broad Institute Genome Sequencing Center for Infectious Disease"/>
            <person name="Wu L."/>
            <person name="Ma J."/>
        </authorList>
    </citation>
    <scope>NUCLEOTIDE SEQUENCE [LARGE SCALE GENOMIC DNA]</scope>
    <source>
        <strain evidence="12">NBRC 106310</strain>
    </source>
</reference>
<evidence type="ECO:0000256" key="2">
    <source>
        <dbReference type="ARBA" id="ARBA00022475"/>
    </source>
</evidence>
<evidence type="ECO:0000256" key="8">
    <source>
        <dbReference type="ARBA" id="ARBA00035585"/>
    </source>
</evidence>
<proteinExistence type="inferred from homology"/>
<keyword evidence="2 10" id="KW-1003">Cell membrane</keyword>
<name>A0ABN6X6K2_9MICO</name>
<evidence type="ECO:0000256" key="10">
    <source>
        <dbReference type="HAMAP-Rule" id="MF_00454"/>
    </source>
</evidence>
<protein>
    <recommendedName>
        <fullName evidence="10">Fluoride-specific ion channel FluC</fullName>
    </recommendedName>
</protein>
<dbReference type="HAMAP" id="MF_00454">
    <property type="entry name" value="FluC"/>
    <property type="match status" value="1"/>
</dbReference>
<keyword evidence="12" id="KW-1185">Reference proteome</keyword>
<dbReference type="Proteomes" id="UP001321543">
    <property type="component" value="Chromosome"/>
</dbReference>
<sequence>MLGTAARLGIGMLIPDAALGVLLANLAGALALGILAARLPASDLRVFLGTGVLGGFTTYSAFTVDSVGLWGEAPLLAVGYVVVSLVGGVAAAVLGMRLGRLGRDRATA</sequence>
<keyword evidence="10" id="KW-0813">Transport</keyword>
<keyword evidence="3 10" id="KW-0812">Transmembrane</keyword>
<comment type="activity regulation">
    <text evidence="10">Na(+) is not transported, but it plays an essential structural role and its presence is essential for fluoride channel function.</text>
</comment>
<evidence type="ECO:0000313" key="11">
    <source>
        <dbReference type="EMBL" id="BDZ39662.1"/>
    </source>
</evidence>
<feature type="transmembrane region" description="Helical" evidence="10">
    <location>
        <begin position="17"/>
        <end position="37"/>
    </location>
</feature>
<keyword evidence="10" id="KW-0479">Metal-binding</keyword>
<comment type="subcellular location">
    <subcellularLocation>
        <location evidence="1 10">Cell membrane</location>
        <topology evidence="1 10">Multi-pass membrane protein</topology>
    </subcellularLocation>
</comment>
<feature type="transmembrane region" description="Helical" evidence="10">
    <location>
        <begin position="44"/>
        <end position="62"/>
    </location>
</feature>
<keyword evidence="10" id="KW-0915">Sodium</keyword>
<evidence type="ECO:0000313" key="12">
    <source>
        <dbReference type="Proteomes" id="UP001321543"/>
    </source>
</evidence>